<organism evidence="2 3">
    <name type="scientific">Sphaerisporangium melleum</name>
    <dbReference type="NCBI Taxonomy" id="321316"/>
    <lineage>
        <taxon>Bacteria</taxon>
        <taxon>Bacillati</taxon>
        <taxon>Actinomycetota</taxon>
        <taxon>Actinomycetes</taxon>
        <taxon>Streptosporangiales</taxon>
        <taxon>Streptosporangiaceae</taxon>
        <taxon>Sphaerisporangium</taxon>
    </lineage>
</organism>
<comment type="caution">
    <text evidence="2">The sequence shown here is derived from an EMBL/GenBank/DDBJ whole genome shotgun (WGS) entry which is preliminary data.</text>
</comment>
<name>A0A917QPS5_9ACTN</name>
<feature type="compositionally biased region" description="Basic and acidic residues" evidence="1">
    <location>
        <begin position="288"/>
        <end position="300"/>
    </location>
</feature>
<feature type="region of interest" description="Disordered" evidence="1">
    <location>
        <begin position="288"/>
        <end position="307"/>
    </location>
</feature>
<protein>
    <submittedName>
        <fullName evidence="2">Uncharacterized protein</fullName>
    </submittedName>
</protein>
<keyword evidence="3" id="KW-1185">Reference proteome</keyword>
<accession>A0A917QPS5</accession>
<dbReference type="RefSeq" id="WP_189160949.1">
    <property type="nucleotide sequence ID" value="NZ_BMNT01000001.1"/>
</dbReference>
<dbReference type="Proteomes" id="UP000645217">
    <property type="component" value="Unassembled WGS sequence"/>
</dbReference>
<sequence length="307" mass="35686">MSREDIAERFKRDTAEHVMTIRHDDGLYRHLQFSNPDRRWAYWFQIITVPNALIFRGDGESFVFSRLEDMFAFFRGPIGHINPTYWAEKLTSDRDSVMKYSQDLFNQHVADDLKQAEADWPGVTAAWEKKVSGFFAEYNTEYEHDARAALNDFQYLPEGATGEPFRFQDAWEWQLKEYHWWFLWALHGIVWGIAQYDAAKAASEDTYLVWSNEHRCWWGPNRSGYAQDVWKAGRYDRESAAAICQTRSWPQDAPPPEVMVLAPEAGRGAFTVDDFRVLPEMMRQRVEEATGKAISDRDADQSAAVTA</sequence>
<dbReference type="AlphaFoldDB" id="A0A917QPS5"/>
<proteinExistence type="predicted"/>
<evidence type="ECO:0000313" key="2">
    <source>
        <dbReference type="EMBL" id="GGK62034.1"/>
    </source>
</evidence>
<evidence type="ECO:0000256" key="1">
    <source>
        <dbReference type="SAM" id="MobiDB-lite"/>
    </source>
</evidence>
<dbReference type="EMBL" id="BMNT01000001">
    <property type="protein sequence ID" value="GGK62034.1"/>
    <property type="molecule type" value="Genomic_DNA"/>
</dbReference>
<gene>
    <name evidence="2" type="ORF">GCM10007964_01520</name>
</gene>
<evidence type="ECO:0000313" key="3">
    <source>
        <dbReference type="Proteomes" id="UP000645217"/>
    </source>
</evidence>
<reference evidence="2" key="1">
    <citation type="journal article" date="2014" name="Int. J. Syst. Evol. Microbiol.">
        <title>Complete genome sequence of Corynebacterium casei LMG S-19264T (=DSM 44701T), isolated from a smear-ripened cheese.</title>
        <authorList>
            <consortium name="US DOE Joint Genome Institute (JGI-PGF)"/>
            <person name="Walter F."/>
            <person name="Albersmeier A."/>
            <person name="Kalinowski J."/>
            <person name="Ruckert C."/>
        </authorList>
    </citation>
    <scope>NUCLEOTIDE SEQUENCE</scope>
    <source>
        <strain evidence="2">JCM 13064</strain>
    </source>
</reference>
<reference evidence="2" key="2">
    <citation type="submission" date="2020-09" db="EMBL/GenBank/DDBJ databases">
        <authorList>
            <person name="Sun Q."/>
            <person name="Ohkuma M."/>
        </authorList>
    </citation>
    <scope>NUCLEOTIDE SEQUENCE</scope>
    <source>
        <strain evidence="2">JCM 13064</strain>
    </source>
</reference>